<evidence type="ECO:0000313" key="2">
    <source>
        <dbReference type="Proteomes" id="UP000039021"/>
    </source>
</evidence>
<organism evidence="1 2">
    <name type="scientific">Mycobacterium tuberculosis</name>
    <dbReference type="NCBI Taxonomy" id="1773"/>
    <lineage>
        <taxon>Bacteria</taxon>
        <taxon>Bacillati</taxon>
        <taxon>Actinomycetota</taxon>
        <taxon>Actinomycetes</taxon>
        <taxon>Mycobacteriales</taxon>
        <taxon>Mycobacteriaceae</taxon>
        <taxon>Mycobacterium</taxon>
        <taxon>Mycobacterium tuberculosis complex</taxon>
    </lineage>
</organism>
<sequence length="58" mass="5974">MASLLCSSSSPVGMSSGVISVSSTDCNTSPTFSPNSPAEMTHRIRCWISVLGTPALTL</sequence>
<protein>
    <submittedName>
        <fullName evidence="1">Uncharacterized protein</fullName>
    </submittedName>
</protein>
<proteinExistence type="predicted"/>
<evidence type="ECO:0000313" key="1">
    <source>
        <dbReference type="EMBL" id="COY13876.1"/>
    </source>
</evidence>
<dbReference type="Proteomes" id="UP000039021">
    <property type="component" value="Unassembled WGS sequence"/>
</dbReference>
<dbReference type="EMBL" id="CSBK01000952">
    <property type="protein sequence ID" value="COY13876.1"/>
    <property type="molecule type" value="Genomic_DNA"/>
</dbReference>
<reference evidence="2" key="1">
    <citation type="submission" date="2015-03" db="EMBL/GenBank/DDBJ databases">
        <authorList>
            <consortium name="Pathogen Informatics"/>
        </authorList>
    </citation>
    <scope>NUCLEOTIDE SEQUENCE [LARGE SCALE GENOMIC DNA]</scope>
    <source>
        <strain evidence="2">N09902308</strain>
    </source>
</reference>
<name>A0A916LCQ5_MYCTX</name>
<gene>
    <name evidence="1" type="ORF">ERS007739_02174</name>
</gene>
<accession>A0A916LCQ5</accession>
<dbReference type="AlphaFoldDB" id="A0A916LCQ5"/>
<comment type="caution">
    <text evidence="1">The sequence shown here is derived from an EMBL/GenBank/DDBJ whole genome shotgun (WGS) entry which is preliminary data.</text>
</comment>